<evidence type="ECO:0000259" key="1">
    <source>
        <dbReference type="PROSITE" id="PS51186"/>
    </source>
</evidence>
<dbReference type="OrthoDB" id="46888at2"/>
<dbReference type="InterPro" id="IPR016181">
    <property type="entry name" value="Acyl_CoA_acyltransferase"/>
</dbReference>
<dbReference type="Gene3D" id="3.40.630.30">
    <property type="match status" value="1"/>
</dbReference>
<name>A0A3S9V3V9_9BACL</name>
<dbReference type="KEGG" id="plut:EI981_24265"/>
<dbReference type="EMBL" id="CP034346">
    <property type="protein sequence ID" value="AZS17229.1"/>
    <property type="molecule type" value="Genomic_DNA"/>
</dbReference>
<keyword evidence="2" id="KW-0808">Transferase</keyword>
<accession>A0A3S9V3V9</accession>
<dbReference type="AlphaFoldDB" id="A0A3S9V3V9"/>
<gene>
    <name evidence="2" type="ORF">EI981_24265</name>
</gene>
<dbReference type="CDD" id="cd04301">
    <property type="entry name" value="NAT_SF"/>
    <property type="match status" value="1"/>
</dbReference>
<dbReference type="Pfam" id="PF00583">
    <property type="entry name" value="Acetyltransf_1"/>
    <property type="match status" value="1"/>
</dbReference>
<sequence>MIRLLSLQDPDVVEQIWSLQHTAYRLEALAIGLASYPPLSDTFDSIRCSEEDFYGYLSDEPGHNEEGGELLGVISIRAESSVHLSLTRLMVHPEHMREGIGTALVSYLLDHYDNIQHFSVTAGTLNAPAVSLYQKFGFMPGETVRSTAGVDLTLFHLHR</sequence>
<reference evidence="3" key="1">
    <citation type="submission" date="2018-12" db="EMBL/GenBank/DDBJ databases">
        <title>Complete genome sequence of Paenibacillus sp. MBLB1234.</title>
        <authorList>
            <person name="Nam Y.-D."/>
            <person name="Kang J."/>
            <person name="Chung W.-H."/>
            <person name="Park Y.S."/>
        </authorList>
    </citation>
    <scope>NUCLEOTIDE SEQUENCE [LARGE SCALE GENOMIC DNA]</scope>
    <source>
        <strain evidence="3">MBLB1234</strain>
    </source>
</reference>
<dbReference type="PROSITE" id="PS51186">
    <property type="entry name" value="GNAT"/>
    <property type="match status" value="1"/>
</dbReference>
<dbReference type="RefSeq" id="WP_127002594.1">
    <property type="nucleotide sequence ID" value="NZ_CP034346.1"/>
</dbReference>
<protein>
    <submittedName>
        <fullName evidence="2">N-acetyltransferase</fullName>
    </submittedName>
</protein>
<keyword evidence="3" id="KW-1185">Reference proteome</keyword>
<feature type="domain" description="N-acetyltransferase" evidence="1">
    <location>
        <begin position="14"/>
        <end position="159"/>
    </location>
</feature>
<proteinExistence type="predicted"/>
<dbReference type="SUPFAM" id="SSF55729">
    <property type="entry name" value="Acyl-CoA N-acyltransferases (Nat)"/>
    <property type="match status" value="1"/>
</dbReference>
<dbReference type="Proteomes" id="UP000270678">
    <property type="component" value="Chromosome"/>
</dbReference>
<dbReference type="GO" id="GO:0016747">
    <property type="term" value="F:acyltransferase activity, transferring groups other than amino-acyl groups"/>
    <property type="evidence" value="ECO:0007669"/>
    <property type="project" value="InterPro"/>
</dbReference>
<organism evidence="2 3">
    <name type="scientific">Paenibacillus lutimineralis</name>
    <dbReference type="NCBI Taxonomy" id="2707005"/>
    <lineage>
        <taxon>Bacteria</taxon>
        <taxon>Bacillati</taxon>
        <taxon>Bacillota</taxon>
        <taxon>Bacilli</taxon>
        <taxon>Bacillales</taxon>
        <taxon>Paenibacillaceae</taxon>
        <taxon>Paenibacillus</taxon>
    </lineage>
</organism>
<evidence type="ECO:0000313" key="3">
    <source>
        <dbReference type="Proteomes" id="UP000270678"/>
    </source>
</evidence>
<evidence type="ECO:0000313" key="2">
    <source>
        <dbReference type="EMBL" id="AZS17229.1"/>
    </source>
</evidence>
<dbReference type="InterPro" id="IPR000182">
    <property type="entry name" value="GNAT_dom"/>
</dbReference>